<reference evidence="3" key="1">
    <citation type="submission" date="2024-05" db="EMBL/GenBank/DDBJ databases">
        <title>Metabacillus sp. nov., isolated from the rhizosphere soil of tomato plants.</title>
        <authorList>
            <person name="Ma R."/>
        </authorList>
    </citation>
    <scope>NUCLEOTIDE SEQUENCE</scope>
    <source>
        <strain evidence="3">DBTR6</strain>
    </source>
</reference>
<dbReference type="NCBIfam" id="NF033516">
    <property type="entry name" value="transpos_IS3"/>
    <property type="match status" value="1"/>
</dbReference>
<dbReference type="Pfam" id="PF13333">
    <property type="entry name" value="rve_2"/>
    <property type="match status" value="1"/>
</dbReference>
<feature type="domain" description="Integrase catalytic" evidence="2">
    <location>
        <begin position="118"/>
        <end position="280"/>
    </location>
</feature>
<sequence length="281" mass="33034">MVKVVESLKGRFSIKEMLEFLEIPKSNYYRWKKHAASEWDNELIILIRAISKKHKRRYGYRRVTAELKVVHNKRVNHKKVRRIMRENGLLAKIRRKKFVHYKPSEIVKKQDLIKREFKAEAPNQKWYTDVSTLTFGESHLYLSAIINGFNNEVVSSVISNSPNLQLAYDTVDQALEKRKIDKVILHSDQGGLYTSPKFQAYVKEKNIIQSMSHKGVCYDNVQIESFFSHLKEGAFYSQDCVATNSKIIETVEEYIYYYNNERIQIKLNSQSPIKYRELATA</sequence>
<evidence type="ECO:0000256" key="1">
    <source>
        <dbReference type="ARBA" id="ARBA00002286"/>
    </source>
</evidence>
<proteinExistence type="predicted"/>
<dbReference type="InterPro" id="IPR036397">
    <property type="entry name" value="RNaseH_sf"/>
</dbReference>
<dbReference type="Proteomes" id="UP001165287">
    <property type="component" value="Unassembled WGS sequence"/>
</dbReference>
<comment type="function">
    <text evidence="1">Involved in the transposition of the insertion sequence.</text>
</comment>
<accession>A0ABS7UZ29</accession>
<dbReference type="InterPro" id="IPR048020">
    <property type="entry name" value="Transpos_IS3"/>
</dbReference>
<evidence type="ECO:0000313" key="3">
    <source>
        <dbReference type="EMBL" id="MBZ5753499.1"/>
    </source>
</evidence>
<dbReference type="RefSeq" id="WP_224141923.1">
    <property type="nucleotide sequence ID" value="NZ_JAIQUM010000116.1"/>
</dbReference>
<keyword evidence="4" id="KW-1185">Reference proteome</keyword>
<name>A0ABS7UZ29_9BACI</name>
<evidence type="ECO:0000259" key="2">
    <source>
        <dbReference type="PROSITE" id="PS50994"/>
    </source>
</evidence>
<dbReference type="InterPro" id="IPR050900">
    <property type="entry name" value="Transposase_IS3/IS150/IS904"/>
</dbReference>
<dbReference type="PANTHER" id="PTHR46889:SF4">
    <property type="entry name" value="TRANSPOSASE INSO FOR INSERTION SEQUENCE ELEMENT IS911B-RELATED"/>
    <property type="match status" value="1"/>
</dbReference>
<dbReference type="Pfam" id="PF00665">
    <property type="entry name" value="rve"/>
    <property type="match status" value="1"/>
</dbReference>
<organism evidence="3 4">
    <name type="scientific">Metabacillus rhizolycopersici</name>
    <dbReference type="NCBI Taxonomy" id="2875709"/>
    <lineage>
        <taxon>Bacteria</taxon>
        <taxon>Bacillati</taxon>
        <taxon>Bacillota</taxon>
        <taxon>Bacilli</taxon>
        <taxon>Bacillales</taxon>
        <taxon>Bacillaceae</taxon>
        <taxon>Metabacillus</taxon>
    </lineage>
</organism>
<gene>
    <name evidence="3" type="ORF">K9V48_25570</name>
</gene>
<dbReference type="PROSITE" id="PS50994">
    <property type="entry name" value="INTEGRASE"/>
    <property type="match status" value="1"/>
</dbReference>
<dbReference type="EMBL" id="JAIQUM010000116">
    <property type="protein sequence ID" value="MBZ5753499.1"/>
    <property type="molecule type" value="Genomic_DNA"/>
</dbReference>
<dbReference type="Gene3D" id="3.30.420.10">
    <property type="entry name" value="Ribonuclease H-like superfamily/Ribonuclease H"/>
    <property type="match status" value="1"/>
</dbReference>
<dbReference type="PANTHER" id="PTHR46889">
    <property type="entry name" value="TRANSPOSASE INSF FOR INSERTION SEQUENCE IS3B-RELATED"/>
    <property type="match status" value="1"/>
</dbReference>
<dbReference type="InterPro" id="IPR001584">
    <property type="entry name" value="Integrase_cat-core"/>
</dbReference>
<dbReference type="InterPro" id="IPR012337">
    <property type="entry name" value="RNaseH-like_sf"/>
</dbReference>
<dbReference type="Pfam" id="PF13276">
    <property type="entry name" value="HTH_21"/>
    <property type="match status" value="1"/>
</dbReference>
<comment type="caution">
    <text evidence="3">The sequence shown here is derived from an EMBL/GenBank/DDBJ whole genome shotgun (WGS) entry which is preliminary data.</text>
</comment>
<dbReference type="SUPFAM" id="SSF53098">
    <property type="entry name" value="Ribonuclease H-like"/>
    <property type="match status" value="1"/>
</dbReference>
<dbReference type="InterPro" id="IPR025948">
    <property type="entry name" value="HTH-like_dom"/>
</dbReference>
<evidence type="ECO:0000313" key="4">
    <source>
        <dbReference type="Proteomes" id="UP001165287"/>
    </source>
</evidence>
<protein>
    <submittedName>
        <fullName evidence="3">IS3 family transposase</fullName>
    </submittedName>
</protein>